<keyword evidence="3" id="KW-1185">Reference proteome</keyword>
<evidence type="ECO:0000313" key="2">
    <source>
        <dbReference type="EMBL" id="KAG2586365.1"/>
    </source>
</evidence>
<feature type="compositionally biased region" description="Low complexity" evidence="1">
    <location>
        <begin position="60"/>
        <end position="72"/>
    </location>
</feature>
<name>A0A8T0RMK2_PANVG</name>
<dbReference type="Proteomes" id="UP000823388">
    <property type="component" value="Chromosome 5N"/>
</dbReference>
<feature type="region of interest" description="Disordered" evidence="1">
    <location>
        <begin position="24"/>
        <end position="95"/>
    </location>
</feature>
<feature type="compositionally biased region" description="Basic and acidic residues" evidence="1">
    <location>
        <begin position="120"/>
        <end position="131"/>
    </location>
</feature>
<sequence length="148" mass="16953">MPAPEHTLVKEREVWSTIFRKDDAVSPNQAPLGNTYLTNGPPKQTPPAPTPEIFGRKRSSALPKKTPSSTSPPEKKQRNKRLKNRHDNAVEYTNYSPKNYYLSYTTCSERRFLESPPHPAPERPPEGEIRRNRRLELEFACQSPRSAL</sequence>
<evidence type="ECO:0000256" key="1">
    <source>
        <dbReference type="SAM" id="MobiDB-lite"/>
    </source>
</evidence>
<evidence type="ECO:0000313" key="3">
    <source>
        <dbReference type="Proteomes" id="UP000823388"/>
    </source>
</evidence>
<organism evidence="2 3">
    <name type="scientific">Panicum virgatum</name>
    <name type="common">Blackwell switchgrass</name>
    <dbReference type="NCBI Taxonomy" id="38727"/>
    <lineage>
        <taxon>Eukaryota</taxon>
        <taxon>Viridiplantae</taxon>
        <taxon>Streptophyta</taxon>
        <taxon>Embryophyta</taxon>
        <taxon>Tracheophyta</taxon>
        <taxon>Spermatophyta</taxon>
        <taxon>Magnoliopsida</taxon>
        <taxon>Liliopsida</taxon>
        <taxon>Poales</taxon>
        <taxon>Poaceae</taxon>
        <taxon>PACMAD clade</taxon>
        <taxon>Panicoideae</taxon>
        <taxon>Panicodae</taxon>
        <taxon>Paniceae</taxon>
        <taxon>Panicinae</taxon>
        <taxon>Panicum</taxon>
        <taxon>Panicum sect. Hiantes</taxon>
    </lineage>
</organism>
<feature type="region of interest" description="Disordered" evidence="1">
    <location>
        <begin position="112"/>
        <end position="131"/>
    </location>
</feature>
<dbReference type="EMBL" id="CM029046">
    <property type="protein sequence ID" value="KAG2586365.1"/>
    <property type="molecule type" value="Genomic_DNA"/>
</dbReference>
<gene>
    <name evidence="2" type="ORF">PVAP13_5NG048200</name>
</gene>
<proteinExistence type="predicted"/>
<protein>
    <submittedName>
        <fullName evidence="2">Uncharacterized protein</fullName>
    </submittedName>
</protein>
<feature type="compositionally biased region" description="Polar residues" evidence="1">
    <location>
        <begin position="26"/>
        <end position="37"/>
    </location>
</feature>
<accession>A0A8T0RMK2</accession>
<reference evidence="2" key="1">
    <citation type="submission" date="2020-05" db="EMBL/GenBank/DDBJ databases">
        <title>WGS assembly of Panicum virgatum.</title>
        <authorList>
            <person name="Lovell J.T."/>
            <person name="Jenkins J."/>
            <person name="Shu S."/>
            <person name="Juenger T.E."/>
            <person name="Schmutz J."/>
        </authorList>
    </citation>
    <scope>NUCLEOTIDE SEQUENCE</scope>
    <source>
        <strain evidence="2">AP13</strain>
    </source>
</reference>
<dbReference type="AlphaFoldDB" id="A0A8T0RMK2"/>
<comment type="caution">
    <text evidence="2">The sequence shown here is derived from an EMBL/GenBank/DDBJ whole genome shotgun (WGS) entry which is preliminary data.</text>
</comment>